<keyword evidence="3" id="KW-1185">Reference proteome</keyword>
<evidence type="ECO:0000256" key="1">
    <source>
        <dbReference type="SAM" id="MobiDB-lite"/>
    </source>
</evidence>
<feature type="compositionally biased region" description="Low complexity" evidence="1">
    <location>
        <begin position="9"/>
        <end position="21"/>
    </location>
</feature>
<organism evidence="2 3">
    <name type="scientific">Rhizopus microsporus ATCC 52813</name>
    <dbReference type="NCBI Taxonomy" id="1340429"/>
    <lineage>
        <taxon>Eukaryota</taxon>
        <taxon>Fungi</taxon>
        <taxon>Fungi incertae sedis</taxon>
        <taxon>Mucoromycota</taxon>
        <taxon>Mucoromycotina</taxon>
        <taxon>Mucoromycetes</taxon>
        <taxon>Mucorales</taxon>
        <taxon>Mucorineae</taxon>
        <taxon>Rhizopodaceae</taxon>
        <taxon>Rhizopus</taxon>
    </lineage>
</organism>
<accession>A0A2G4SJR6</accession>
<reference evidence="2 3" key="1">
    <citation type="journal article" date="2016" name="Proc. Natl. Acad. Sci. U.S.A.">
        <title>Lipid metabolic changes in an early divergent fungus govern the establishment of a mutualistic symbiosis with endobacteria.</title>
        <authorList>
            <person name="Lastovetsky O.A."/>
            <person name="Gaspar M.L."/>
            <person name="Mondo S.J."/>
            <person name="LaButti K.M."/>
            <person name="Sandor L."/>
            <person name="Grigoriev I.V."/>
            <person name="Henry S.A."/>
            <person name="Pawlowska T.E."/>
        </authorList>
    </citation>
    <scope>NUCLEOTIDE SEQUENCE [LARGE SCALE GENOMIC DNA]</scope>
    <source>
        <strain evidence="2 3">ATCC 52813</strain>
    </source>
</reference>
<dbReference type="GeneID" id="35440526"/>
<dbReference type="EMBL" id="KZ303861">
    <property type="protein sequence ID" value="PHZ09018.1"/>
    <property type="molecule type" value="Genomic_DNA"/>
</dbReference>
<dbReference type="STRING" id="1340429.A0A2G4SJR6"/>
<evidence type="ECO:0000313" key="3">
    <source>
        <dbReference type="Proteomes" id="UP000242254"/>
    </source>
</evidence>
<feature type="region of interest" description="Disordered" evidence="1">
    <location>
        <begin position="1"/>
        <end position="21"/>
    </location>
</feature>
<dbReference type="RefSeq" id="XP_023462726.1">
    <property type="nucleotide sequence ID" value="XM_023609536.1"/>
</dbReference>
<dbReference type="AlphaFoldDB" id="A0A2G4SJR6"/>
<evidence type="ECO:0000313" key="2">
    <source>
        <dbReference type="EMBL" id="PHZ09018.1"/>
    </source>
</evidence>
<protein>
    <submittedName>
        <fullName evidence="2">Uncharacterized protein</fullName>
    </submittedName>
</protein>
<gene>
    <name evidence="2" type="ORF">RHIMIDRAFT_241223</name>
</gene>
<name>A0A2G4SJR6_RHIZD</name>
<proteinExistence type="predicted"/>
<sequence length="328" mass="36440">MNDGLILPTSSSPTTSEYVSTSLPDAPFRRYASVIASSTSPSLRSNKSLRASTLGKSSTKSVPLKEFHLYRSQNVIGTDNDNERGTVYRTGATDHSVFYHVPGHPNHQKASLAEKINEVFPFRVGLGHTSSSDSSGTTIEISLIDPDACKKAISAPITINGQSFYTSPAVHPDQALLEVNLSKLPIWQLDKLCRSLLNNFFRYGVVREMSIYLDDWSGCWFIDNRHLYIERRNYATKQYETLTYKIDLEGGSTFCLGTWSKMEPIASTEVISEAENVDTPTVQVDAAFDTIVQVEVPEVLEIHEAFATSVPSHLLLLIPRLYKANQTI</sequence>
<dbReference type="Proteomes" id="UP000242254">
    <property type="component" value="Unassembled WGS sequence"/>
</dbReference>